<dbReference type="GO" id="GO:0051292">
    <property type="term" value="P:nuclear pore complex assembly"/>
    <property type="evidence" value="ECO:0007669"/>
    <property type="project" value="EnsemblMetazoa"/>
</dbReference>
<dbReference type="SMART" id="SM00160">
    <property type="entry name" value="RanBD"/>
    <property type="match status" value="4"/>
</dbReference>
<dbReference type="PANTHER" id="PTHR23138">
    <property type="entry name" value="RAN BINDING PROTEIN"/>
    <property type="match status" value="1"/>
</dbReference>
<feature type="domain" description="RanBP2-type" evidence="9">
    <location>
        <begin position="1891"/>
        <end position="1920"/>
    </location>
</feature>
<feature type="region of interest" description="Disordered" evidence="7">
    <location>
        <begin position="1572"/>
        <end position="1591"/>
    </location>
</feature>
<feature type="region of interest" description="Disordered" evidence="7">
    <location>
        <begin position="2419"/>
        <end position="2457"/>
    </location>
</feature>
<dbReference type="CDD" id="cd13174">
    <property type="entry name" value="RanBD4_RanBP2_insect-like"/>
    <property type="match status" value="1"/>
</dbReference>
<dbReference type="OrthoDB" id="2357150at2759"/>
<feature type="region of interest" description="Disordered" evidence="7">
    <location>
        <begin position="2167"/>
        <end position="2205"/>
    </location>
</feature>
<evidence type="ECO:0000256" key="7">
    <source>
        <dbReference type="SAM" id="MobiDB-lite"/>
    </source>
</evidence>
<dbReference type="FunFam" id="2.30.29.30:FF:000018">
    <property type="entry name" value="E3 SUMO-protein ligase RanBP2"/>
    <property type="match status" value="3"/>
</dbReference>
<keyword evidence="2" id="KW-0479">Metal-binding</keyword>
<feature type="compositionally biased region" description="Basic and acidic residues" evidence="7">
    <location>
        <begin position="2419"/>
        <end position="2445"/>
    </location>
</feature>
<dbReference type="SUPFAM" id="SSF90209">
    <property type="entry name" value="Ran binding protein zinc finger-like"/>
    <property type="match status" value="2"/>
</dbReference>
<feature type="compositionally biased region" description="Polar residues" evidence="7">
    <location>
        <begin position="1182"/>
        <end position="1199"/>
    </location>
</feature>
<dbReference type="InterPro" id="IPR011993">
    <property type="entry name" value="PH-like_dom_sf"/>
</dbReference>
<keyword evidence="6" id="KW-0175">Coiled coil</keyword>
<feature type="compositionally biased region" description="Polar residues" evidence="7">
    <location>
        <begin position="1270"/>
        <end position="1286"/>
    </location>
</feature>
<dbReference type="GO" id="GO:0006607">
    <property type="term" value="P:NLS-bearing protein import into nucleus"/>
    <property type="evidence" value="ECO:0007669"/>
    <property type="project" value="EnsemblMetazoa"/>
</dbReference>
<dbReference type="InterPro" id="IPR045255">
    <property type="entry name" value="RanBP1-like"/>
</dbReference>
<feature type="region of interest" description="Disordered" evidence="7">
    <location>
        <begin position="1254"/>
        <end position="1301"/>
    </location>
</feature>
<feature type="compositionally biased region" description="Polar residues" evidence="7">
    <location>
        <begin position="1572"/>
        <end position="1589"/>
    </location>
</feature>
<feature type="region of interest" description="Disordered" evidence="7">
    <location>
        <begin position="2308"/>
        <end position="2333"/>
    </location>
</feature>
<organism evidence="10 11">
    <name type="scientific">Drosophila erecta</name>
    <name type="common">Fruit fly</name>
    <dbReference type="NCBI Taxonomy" id="7220"/>
    <lineage>
        <taxon>Eukaryota</taxon>
        <taxon>Metazoa</taxon>
        <taxon>Ecdysozoa</taxon>
        <taxon>Arthropoda</taxon>
        <taxon>Hexapoda</taxon>
        <taxon>Insecta</taxon>
        <taxon>Pterygota</taxon>
        <taxon>Neoptera</taxon>
        <taxon>Endopterygota</taxon>
        <taxon>Diptera</taxon>
        <taxon>Brachycera</taxon>
        <taxon>Muscomorpha</taxon>
        <taxon>Ephydroidea</taxon>
        <taxon>Drosophilidae</taxon>
        <taxon>Drosophila</taxon>
        <taxon>Sophophora</taxon>
    </lineage>
</organism>
<feature type="region of interest" description="Disordered" evidence="7">
    <location>
        <begin position="2509"/>
        <end position="2540"/>
    </location>
</feature>
<evidence type="ECO:0000256" key="3">
    <source>
        <dbReference type="ARBA" id="ARBA00022771"/>
    </source>
</evidence>
<feature type="region of interest" description="Disordered" evidence="7">
    <location>
        <begin position="1995"/>
        <end position="2030"/>
    </location>
</feature>
<dbReference type="PhylomeDB" id="B3P6N7"/>
<dbReference type="GO" id="GO:0005737">
    <property type="term" value="C:cytoplasm"/>
    <property type="evidence" value="ECO:0007669"/>
    <property type="project" value="TreeGrafter"/>
</dbReference>
<dbReference type="InterPro" id="IPR000156">
    <property type="entry name" value="Ran_bind_dom"/>
</dbReference>
<dbReference type="HOGENOM" id="CLU_000378_0_0_1"/>
<dbReference type="GO" id="GO:0035626">
    <property type="term" value="P:juvenile hormone mediated signaling pathway"/>
    <property type="evidence" value="ECO:0007669"/>
    <property type="project" value="EnsemblMetazoa"/>
</dbReference>
<dbReference type="PROSITE" id="PS01358">
    <property type="entry name" value="ZF_RANBP2_1"/>
    <property type="match status" value="2"/>
</dbReference>
<feature type="region of interest" description="Disordered" evidence="7">
    <location>
        <begin position="1171"/>
        <end position="1199"/>
    </location>
</feature>
<feature type="domain" description="RanBP2-type" evidence="9">
    <location>
        <begin position="1769"/>
        <end position="1798"/>
    </location>
</feature>
<feature type="compositionally biased region" description="Polar residues" evidence="7">
    <location>
        <begin position="2172"/>
        <end position="2190"/>
    </location>
</feature>
<feature type="domain" description="RanBD1" evidence="8">
    <location>
        <begin position="2029"/>
        <end position="2161"/>
    </location>
</feature>
<dbReference type="GO" id="GO:1900182">
    <property type="term" value="P:positive regulation of protein localization to nucleus"/>
    <property type="evidence" value="ECO:0007669"/>
    <property type="project" value="EnsemblMetazoa"/>
</dbReference>
<accession>B3P6N7</accession>
<dbReference type="Gene3D" id="2.30.29.30">
    <property type="entry name" value="Pleckstrin-homology domain (PH domain)/Phosphotyrosine-binding domain (PTB)"/>
    <property type="match status" value="4"/>
</dbReference>
<dbReference type="eggNOG" id="KOG0864">
    <property type="taxonomic scope" value="Eukaryota"/>
</dbReference>
<keyword evidence="3 5" id="KW-0863">Zinc-finger</keyword>
<evidence type="ECO:0000256" key="6">
    <source>
        <dbReference type="SAM" id="Coils"/>
    </source>
</evidence>
<feature type="compositionally biased region" description="Polar residues" evidence="7">
    <location>
        <begin position="1995"/>
        <end position="2007"/>
    </location>
</feature>
<dbReference type="GO" id="GO:0008270">
    <property type="term" value="F:zinc ion binding"/>
    <property type="evidence" value="ECO:0007669"/>
    <property type="project" value="UniProtKB-KW"/>
</dbReference>
<dbReference type="GO" id="GO:0030674">
    <property type="term" value="F:protein-macromolecule adaptor activity"/>
    <property type="evidence" value="ECO:0007669"/>
    <property type="project" value="EnsemblMetazoa"/>
</dbReference>
<feature type="compositionally biased region" description="Basic and acidic residues" evidence="7">
    <location>
        <begin position="2265"/>
        <end position="2276"/>
    </location>
</feature>
<feature type="domain" description="RanBD1" evidence="8">
    <location>
        <begin position="1296"/>
        <end position="1432"/>
    </location>
</feature>
<evidence type="ECO:0000256" key="1">
    <source>
        <dbReference type="ARBA" id="ARBA00022553"/>
    </source>
</evidence>
<dbReference type="GO" id="GO:0007281">
    <property type="term" value="P:germ cell development"/>
    <property type="evidence" value="ECO:0007669"/>
    <property type="project" value="EnsemblMetazoa"/>
</dbReference>
<dbReference type="SUPFAM" id="SSF50729">
    <property type="entry name" value="PH domain-like"/>
    <property type="match status" value="4"/>
</dbReference>
<dbReference type="Gene3D" id="1.25.40.10">
    <property type="entry name" value="Tetratricopeptide repeat domain"/>
    <property type="match status" value="1"/>
</dbReference>
<feature type="compositionally biased region" description="Polar residues" evidence="7">
    <location>
        <begin position="2509"/>
        <end position="2518"/>
    </location>
</feature>
<evidence type="ECO:0000313" key="11">
    <source>
        <dbReference type="Proteomes" id="UP000008711"/>
    </source>
</evidence>
<gene>
    <name evidence="10" type="primary">Dere\GG11382</name>
    <name evidence="10" type="ORF">Dere_GG11382</name>
</gene>
<evidence type="ECO:0000259" key="9">
    <source>
        <dbReference type="PROSITE" id="PS50199"/>
    </source>
</evidence>
<dbReference type="Gene3D" id="4.10.1060.10">
    <property type="entry name" value="Zinc finger, RanBP2-type"/>
    <property type="match status" value="2"/>
</dbReference>
<evidence type="ECO:0000256" key="4">
    <source>
        <dbReference type="ARBA" id="ARBA00022833"/>
    </source>
</evidence>
<dbReference type="InterPro" id="IPR036443">
    <property type="entry name" value="Znf_RanBP2_sf"/>
</dbReference>
<evidence type="ECO:0000259" key="8">
    <source>
        <dbReference type="PROSITE" id="PS50196"/>
    </source>
</evidence>
<dbReference type="SMART" id="SM00547">
    <property type="entry name" value="ZnF_RBZ"/>
    <property type="match status" value="2"/>
</dbReference>
<dbReference type="Pfam" id="PF00638">
    <property type="entry name" value="Ran_BP1"/>
    <property type="match status" value="4"/>
</dbReference>
<dbReference type="GO" id="GO:0006406">
    <property type="term" value="P:mRNA export from nucleus"/>
    <property type="evidence" value="ECO:0007669"/>
    <property type="project" value="EnsemblMetazoa"/>
</dbReference>
<dbReference type="InterPro" id="IPR011990">
    <property type="entry name" value="TPR-like_helical_dom_sf"/>
</dbReference>
<feature type="coiled-coil region" evidence="6">
    <location>
        <begin position="877"/>
        <end position="947"/>
    </location>
</feature>
<dbReference type="CDD" id="cd13172">
    <property type="entry name" value="RanBD2_RanBP2_insect-like"/>
    <property type="match status" value="1"/>
</dbReference>
<sequence length="2701" mass="296842">MYSTRKEVDAHVHKLLGKLQLGSERDVKGLAIARLYSKIQEYPKAIEYLNGYIRTRDDTVGHNMIATCYSRLNPPDVSKALQHYQRSIQLNPRQSEVVVAACELLLKENNALIKESAGYWLDQAASLDLGDNPQVYTLRVRVNLKESNGNAADGDDITMEMLMHKELQAHPEDVNIRIQLLRSYVEKKKIEQGFNYAFKTELESKGCTSQSSDWYELVWVVIAKLEMAKDVKKNWRFWHFALHTLDRLVQLSLEKSSGLPESSSQLFRLDQYLYKFSNTIEKDAPQRDFHQSCADHYTGQLLLHAVTLIFKREVLGKKNKWMSTLRSALPVLLLGYQMRPLEDSNAHHWMKHCDAEQKQIMQIWRSHGAFRCAQLGRTLLGCLDRSRMEIENHRDNANINENKVSGLPGLFGDSEELLASAHQQCSDKSWRSQLYEQLFTHAEHKLKDTSSHLVRHPRLQLPLFEWPNLEHIETYEQQALVLPPQSLAQHVYLALGTDPNNLGDAPRVVFYEGLRRDVKQNLNYCGHDSISQVDVDLYLYATVIQTRRKLQLQREAYDSSNLGNRNAATRPHMMPYANLVSQLAAPEQSIWWDLVVRLNSDQLTSEGNRAEQRAQLQTGLEAVRGVNGLKADANIIFQLGKILNSRSDSSSLETRIDTLYRHGFSILRRQHTQQLESYVRVFKYGSAGSTAAWQDLQSLAEEAVTYFSVKMFKIGQYEQFLDEVRGLNLPMAYYMQSEACRHLEESSKLPRSSRVRYSERRLGCLQQTQKLLRNDVKHPLNFTIQRDVRRCQQERGSRGIDDSFGSPDVHNNSSAYEDAEDDFYSLAALSGNRSRRQLEVTPVTPIVVAQPSQEMEHTVKQISKGLCVLKDDVSVGMEAMRQEMKALTEKITGMEELLKKIKISSRDTPTRDVDPAAALGLDDLFIIEDALAEHQQQQQQQQQSHNQGAVHPVVPNPYTPGFYNGVPNTPAVPERFLPGPYGSPMFNQNQMYNYYAAQAQAQAQFLRTPPAPGSIPPPNMFGPRNPNFGLPSMFPPPSVPSVAPYIDAMGNFSQPPPSLIPPPAQPAAPTAPLNIQESKPVGALPTPGFFNSTTPGFGVSPIQVPQSKPLSVPTVPIPGTAPAPPIAALNPAATTAGPPPIHIPQVAPSVTAPGPAPVSVPSMFNRALNNQPVEKEPPANVVITSSDPLPKPTTASVQPPLSVTIPAQHIKPSLVQAPEQPTQPAQPSVPAVGAFSFNFGSKSSESPFSFKTQVAKAAAEKQREQEEAELNQSSASDPSKTLPQDTSAEDYDPRPDFKPIIPLPDEVEVRTGEEGEDVKFTSRAKLFRYVDKEWKERGTGVIKILCDKATAVSRVLMRRDQTHKVCANHKITADITIIVASQDKDKKSLLWAANDFADEQVTLEKFLVRFKTGDLAEEFRVAFTNASAAAKSKEAVKTTKNTAELPKTDIESTATAPAAFSLPKSFVTSTPAANSLFSKPQEQTKPQPKPDPPATAAKSLFRTISGVSAAPVTSAPASTTPFGSFSFTANGTSGFGTSTASPFSNISFGSTSAVGSGNNTTLFTTALIKDNTVQGQTPQQPQLNKSNTSDADEEYVPTAQFTPVIALPDLVEVVTGEENEDVLFEHRAKLLRWDREANEWKERGLGNMKLLQDRTDPNQVRLLMRREQVHKLCCNQRLLPETKFTYASNIKAAVTWGGQDYSDEELATALLAVRFKSQEVCQEFYEAVQKAQQSIGKEPKKEEAASAAGENVNEKEKPIKGFGDAFKPKAGSWNCQACYTSNDQDKLYCLACEGPKDATVPPKQSGLDQGNALNLTTGTSNKFSFGFSPAALPAAGGFSFGGSTQPKEKSIVAVVTASESAPSAVAPVPTAALGFGKASTTFGFGDAFKPAVGSWQCTTCYVNNPGEALHCSACETPKNDTVPKKENSLGSGLTLPATTQYNFGFGAPAASNKEQAADAANKTSNVFGSATFNFAAPAMPAAVAPVTSIGSSGFTFSMPKPNQQQPKSPAANEGDDNDSHEEEEENNTYFAPVIPLPDKIDVKTGEEDEEALYVHRAKLYRLTEGEWKERGLGDVKILRHKQTKKLRVVMRREQVFKICLNHVLNENVVYRERSETSWLFAVHDFSEGESVLERFVLRFKNKEVAQGFYEAVKNAVNGTTKAIEDSMESMAGSASKSTEATKAKSCSSNEPLKDHDGEVNRSADEPVVLVGKTSSPLTKPNNTKTSTLIVKASSLGENNSSFSGYGNLSGSEASKTASSAFKFGSTDHSEPGKDADPLANLQKLASGGGQGNVLGSIFRSGLSNENSADDSAKSIFGGTKVDSQPQATKEAPELNVGETAEFMFGDSHQFRRRQDGEEAPKAIFGGAPSIFGGFNAFGNPKTESTQESLFGFVFGSSPVFGQKQAAVSFTDVGKQAAAENEKEKDITWNKNTGDEKEHKDKKEAVPETSTFADLASKPGGTFADLANKAGNDFANLSANSQGTAVGFNKSAGGGFYNLTHQNAFKNFQSSPQTAKNESGTAEGGDDDGGDATDDNYDPHYDPIVELPDEIVVTTGEENETKLFGERAKLFRYDPESKEWKERGVGEIKVLEHPEQQTFRLVMRQEQIHKLVVNMNIFPSLQMDYMNDQKKSFLWAGYNYAVDAEGNVSTEGVLERLACRFGKEEIANEFIKTVNSCIERIKALHGDEEDENDDAPEEQESS</sequence>
<dbReference type="SUPFAM" id="SSF48452">
    <property type="entry name" value="TPR-like"/>
    <property type="match status" value="1"/>
</dbReference>
<dbReference type="KEGG" id="der:6555272"/>
<dbReference type="Proteomes" id="UP000008711">
    <property type="component" value="Unassembled WGS sequence"/>
</dbReference>
<evidence type="ECO:0000256" key="5">
    <source>
        <dbReference type="PROSITE-ProRule" id="PRU00322"/>
    </source>
</evidence>
<dbReference type="InterPro" id="IPR001876">
    <property type="entry name" value="Znf_RanBP2"/>
</dbReference>
<dbReference type="Pfam" id="PF00641">
    <property type="entry name" value="Zn_ribbon_RanBP"/>
    <property type="match status" value="2"/>
</dbReference>
<dbReference type="GO" id="GO:0005643">
    <property type="term" value="C:nuclear pore"/>
    <property type="evidence" value="ECO:0007669"/>
    <property type="project" value="TreeGrafter"/>
</dbReference>
<evidence type="ECO:0000313" key="10">
    <source>
        <dbReference type="EMBL" id="EDV53707.1"/>
    </source>
</evidence>
<reference evidence="10 11" key="2">
    <citation type="journal article" date="2008" name="Bioinformatics">
        <title>Assembly reconciliation.</title>
        <authorList>
            <person name="Zimin A.V."/>
            <person name="Smith D.R."/>
            <person name="Sutton G."/>
            <person name="Yorke J.A."/>
        </authorList>
    </citation>
    <scope>NUCLEOTIDE SEQUENCE [LARGE SCALE GENOMIC DNA]</scope>
    <source>
        <strain evidence="10 11">TSC#14021-0224.01</strain>
    </source>
</reference>
<keyword evidence="11" id="KW-1185">Reference proteome</keyword>
<dbReference type="PROSITE" id="PS50196">
    <property type="entry name" value="RANBD1"/>
    <property type="match status" value="4"/>
</dbReference>
<keyword evidence="1" id="KW-0597">Phosphoprotein</keyword>
<dbReference type="FunFam" id="1.25.40.10:FF:000582">
    <property type="entry name" value="E3 SUMO-protein ligase RanBP2"/>
    <property type="match status" value="1"/>
</dbReference>
<feature type="domain" description="RanBD1" evidence="8">
    <location>
        <begin position="2539"/>
        <end position="2682"/>
    </location>
</feature>
<feature type="domain" description="RanBD1" evidence="8">
    <location>
        <begin position="1600"/>
        <end position="1737"/>
    </location>
</feature>
<keyword evidence="4" id="KW-0862">Zinc</keyword>
<feature type="region of interest" description="Disordered" evidence="7">
    <location>
        <begin position="2262"/>
        <end position="2284"/>
    </location>
</feature>
<dbReference type="GO" id="GO:0010628">
    <property type="term" value="P:positive regulation of gene expression"/>
    <property type="evidence" value="ECO:0007669"/>
    <property type="project" value="EnsemblMetazoa"/>
</dbReference>
<proteinExistence type="predicted"/>
<feature type="compositionally biased region" description="Acidic residues" evidence="7">
    <location>
        <begin position="2523"/>
        <end position="2535"/>
    </location>
</feature>
<dbReference type="GO" id="GO:0005096">
    <property type="term" value="F:GTPase activator activity"/>
    <property type="evidence" value="ECO:0007669"/>
    <property type="project" value="TreeGrafter"/>
</dbReference>
<name>B3P6N7_DROER</name>
<dbReference type="GO" id="GO:0005642">
    <property type="term" value="C:annulate lamellae"/>
    <property type="evidence" value="ECO:0007669"/>
    <property type="project" value="EnsemblMetazoa"/>
</dbReference>
<dbReference type="PANTHER" id="PTHR23138:SF87">
    <property type="entry name" value="E3 SUMO-PROTEIN LIGASE RANBP2"/>
    <property type="match status" value="1"/>
</dbReference>
<dbReference type="PROSITE" id="PS50199">
    <property type="entry name" value="ZF_RANBP2_2"/>
    <property type="match status" value="2"/>
</dbReference>
<protein>
    <submittedName>
        <fullName evidence="10">GG11382</fullName>
    </submittedName>
</protein>
<dbReference type="EMBL" id="CH954182">
    <property type="protein sequence ID" value="EDV53707.1"/>
    <property type="molecule type" value="Genomic_DNA"/>
</dbReference>
<dbReference type="OMA" id="RCIGNHG"/>
<feature type="region of interest" description="Disordered" evidence="7">
    <location>
        <begin position="795"/>
        <end position="816"/>
    </location>
</feature>
<feature type="compositionally biased region" description="Acidic residues" evidence="7">
    <location>
        <begin position="2013"/>
        <end position="2026"/>
    </location>
</feature>
<feature type="compositionally biased region" description="Basic and acidic residues" evidence="7">
    <location>
        <begin position="2191"/>
        <end position="2204"/>
    </location>
</feature>
<evidence type="ECO:0000256" key="2">
    <source>
        <dbReference type="ARBA" id="ARBA00022723"/>
    </source>
</evidence>
<reference evidence="10 11" key="1">
    <citation type="journal article" date="2007" name="Nature">
        <title>Evolution of genes and genomes on the Drosophila phylogeny.</title>
        <authorList>
            <consortium name="Drosophila 12 Genomes Consortium"/>
            <person name="Clark A.G."/>
            <person name="Eisen M.B."/>
            <person name="Smith D.R."/>
            <person name="Bergman C.M."/>
            <person name="Oliver B."/>
            <person name="Markow T.A."/>
            <person name="Kaufman T.C."/>
            <person name="Kellis M."/>
            <person name="Gelbart W."/>
            <person name="Iyer V.N."/>
            <person name="Pollard D.A."/>
            <person name="Sackton T.B."/>
            <person name="Larracuente A.M."/>
            <person name="Singh N.D."/>
            <person name="Abad J.P."/>
            <person name="Abt D.N."/>
            <person name="Adryan B."/>
            <person name="Aguade M."/>
            <person name="Akashi H."/>
            <person name="Anderson W.W."/>
            <person name="Aquadro C.F."/>
            <person name="Ardell D.H."/>
            <person name="Arguello R."/>
            <person name="Artieri C.G."/>
            <person name="Barbash D.A."/>
            <person name="Barker D."/>
            <person name="Barsanti P."/>
            <person name="Batterham P."/>
            <person name="Batzoglou S."/>
            <person name="Begun D."/>
            <person name="Bhutkar A."/>
            <person name="Blanco E."/>
            <person name="Bosak S.A."/>
            <person name="Bradley R.K."/>
            <person name="Brand A.D."/>
            <person name="Brent M.R."/>
            <person name="Brooks A.N."/>
            <person name="Brown R.H."/>
            <person name="Butlin R.K."/>
            <person name="Caggese C."/>
            <person name="Calvi B.R."/>
            <person name="Bernardo de Carvalho A."/>
            <person name="Caspi A."/>
            <person name="Castrezana S."/>
            <person name="Celniker S.E."/>
            <person name="Chang J.L."/>
            <person name="Chapple C."/>
            <person name="Chatterji S."/>
            <person name="Chinwalla A."/>
            <person name="Civetta A."/>
            <person name="Clifton S.W."/>
            <person name="Comeron J.M."/>
            <person name="Costello J.C."/>
            <person name="Coyne J.A."/>
            <person name="Daub J."/>
            <person name="David R.G."/>
            <person name="Delcher A.L."/>
            <person name="Delehaunty K."/>
            <person name="Do C.B."/>
            <person name="Ebling H."/>
            <person name="Edwards K."/>
            <person name="Eickbush T."/>
            <person name="Evans J.D."/>
            <person name="Filipski A."/>
            <person name="Findeiss S."/>
            <person name="Freyhult E."/>
            <person name="Fulton L."/>
            <person name="Fulton R."/>
            <person name="Garcia A.C."/>
            <person name="Gardiner A."/>
            <person name="Garfield D.A."/>
            <person name="Garvin B.E."/>
            <person name="Gibson G."/>
            <person name="Gilbert D."/>
            <person name="Gnerre S."/>
            <person name="Godfrey J."/>
            <person name="Good R."/>
            <person name="Gotea V."/>
            <person name="Gravely B."/>
            <person name="Greenberg A.J."/>
            <person name="Griffiths-Jones S."/>
            <person name="Gross S."/>
            <person name="Guigo R."/>
            <person name="Gustafson E.A."/>
            <person name="Haerty W."/>
            <person name="Hahn M.W."/>
            <person name="Halligan D.L."/>
            <person name="Halpern A.L."/>
            <person name="Halter G.M."/>
            <person name="Han M.V."/>
            <person name="Heger A."/>
            <person name="Hillier L."/>
            <person name="Hinrichs A.S."/>
            <person name="Holmes I."/>
            <person name="Hoskins R.A."/>
            <person name="Hubisz M.J."/>
            <person name="Hultmark D."/>
            <person name="Huntley M.A."/>
            <person name="Jaffe D.B."/>
            <person name="Jagadeeshan S."/>
            <person name="Jeck W.R."/>
            <person name="Johnson J."/>
            <person name="Jones C.D."/>
            <person name="Jordan W.C."/>
            <person name="Karpen G.H."/>
            <person name="Kataoka E."/>
            <person name="Keightley P.D."/>
            <person name="Kheradpour P."/>
            <person name="Kirkness E.F."/>
            <person name="Koerich L.B."/>
            <person name="Kristiansen K."/>
            <person name="Kudrna D."/>
            <person name="Kulathinal R.J."/>
            <person name="Kumar S."/>
            <person name="Kwok R."/>
            <person name="Lander E."/>
            <person name="Langley C.H."/>
            <person name="Lapoint R."/>
            <person name="Lazzaro B.P."/>
            <person name="Lee S.J."/>
            <person name="Levesque L."/>
            <person name="Li R."/>
            <person name="Lin C.F."/>
            <person name="Lin M.F."/>
            <person name="Lindblad-Toh K."/>
            <person name="Llopart A."/>
            <person name="Long M."/>
            <person name="Low L."/>
            <person name="Lozovsky E."/>
            <person name="Lu J."/>
            <person name="Luo M."/>
            <person name="Machado C.A."/>
            <person name="Makalowski W."/>
            <person name="Marzo M."/>
            <person name="Matsuda M."/>
            <person name="Matzkin L."/>
            <person name="McAllister B."/>
            <person name="McBride C.S."/>
            <person name="McKernan B."/>
            <person name="McKernan K."/>
            <person name="Mendez-Lago M."/>
            <person name="Minx P."/>
            <person name="Mollenhauer M.U."/>
            <person name="Montooth K."/>
            <person name="Mount S.M."/>
            <person name="Mu X."/>
            <person name="Myers E."/>
            <person name="Negre B."/>
            <person name="Newfeld S."/>
            <person name="Nielsen R."/>
            <person name="Noor M.A."/>
            <person name="O'Grady P."/>
            <person name="Pachter L."/>
            <person name="Papaceit M."/>
            <person name="Parisi M.J."/>
            <person name="Parisi M."/>
            <person name="Parts L."/>
            <person name="Pedersen J.S."/>
            <person name="Pesole G."/>
            <person name="Phillippy A.M."/>
            <person name="Ponting C.P."/>
            <person name="Pop M."/>
            <person name="Porcelli D."/>
            <person name="Powell J.R."/>
            <person name="Prohaska S."/>
            <person name="Pruitt K."/>
            <person name="Puig M."/>
            <person name="Quesneville H."/>
            <person name="Ram K.R."/>
            <person name="Rand D."/>
            <person name="Rasmussen M.D."/>
            <person name="Reed L.K."/>
            <person name="Reenan R."/>
            <person name="Reily A."/>
            <person name="Remington K.A."/>
            <person name="Rieger T.T."/>
            <person name="Ritchie M.G."/>
            <person name="Robin C."/>
            <person name="Rogers Y.H."/>
            <person name="Rohde C."/>
            <person name="Rozas J."/>
            <person name="Rubenfield M.J."/>
            <person name="Ruiz A."/>
            <person name="Russo S."/>
            <person name="Salzberg S.L."/>
            <person name="Sanchez-Gracia A."/>
            <person name="Saranga D.J."/>
            <person name="Sato H."/>
            <person name="Schaeffer S.W."/>
            <person name="Schatz M.C."/>
            <person name="Schlenke T."/>
            <person name="Schwartz R."/>
            <person name="Segarra C."/>
            <person name="Singh R.S."/>
            <person name="Sirot L."/>
            <person name="Sirota M."/>
            <person name="Sisneros N.B."/>
            <person name="Smith C.D."/>
            <person name="Smith T.F."/>
            <person name="Spieth J."/>
            <person name="Stage D.E."/>
            <person name="Stark A."/>
            <person name="Stephan W."/>
            <person name="Strausberg R.L."/>
            <person name="Strempel S."/>
            <person name="Sturgill D."/>
            <person name="Sutton G."/>
            <person name="Sutton G.G."/>
            <person name="Tao W."/>
            <person name="Teichmann S."/>
            <person name="Tobari Y.N."/>
            <person name="Tomimura Y."/>
            <person name="Tsolas J.M."/>
            <person name="Valente V.L."/>
            <person name="Venter E."/>
            <person name="Venter J.C."/>
            <person name="Vicario S."/>
            <person name="Vieira F.G."/>
            <person name="Vilella A.J."/>
            <person name="Villasante A."/>
            <person name="Walenz B."/>
            <person name="Wang J."/>
            <person name="Wasserman M."/>
            <person name="Watts T."/>
            <person name="Wilson D."/>
            <person name="Wilson R.K."/>
            <person name="Wing R.A."/>
            <person name="Wolfner M.F."/>
            <person name="Wong A."/>
            <person name="Wong G.K."/>
            <person name="Wu C.I."/>
            <person name="Wu G."/>
            <person name="Yamamoto D."/>
            <person name="Yang H.P."/>
            <person name="Yang S.P."/>
            <person name="Yorke J.A."/>
            <person name="Yoshida K."/>
            <person name="Zdobnov E."/>
            <person name="Zhang P."/>
            <person name="Zhang Y."/>
            <person name="Zimin A.V."/>
            <person name="Baldwin J."/>
            <person name="Abdouelleil A."/>
            <person name="Abdulkadir J."/>
            <person name="Abebe A."/>
            <person name="Abera B."/>
            <person name="Abreu J."/>
            <person name="Acer S.C."/>
            <person name="Aftuck L."/>
            <person name="Alexander A."/>
            <person name="An P."/>
            <person name="Anderson E."/>
            <person name="Anderson S."/>
            <person name="Arachi H."/>
            <person name="Azer M."/>
            <person name="Bachantsang P."/>
            <person name="Barry A."/>
            <person name="Bayul T."/>
            <person name="Berlin A."/>
            <person name="Bessette D."/>
            <person name="Bloom T."/>
            <person name="Blye J."/>
            <person name="Boguslavskiy L."/>
            <person name="Bonnet C."/>
            <person name="Boukhgalter B."/>
            <person name="Bourzgui I."/>
            <person name="Brown A."/>
            <person name="Cahill P."/>
            <person name="Channer S."/>
            <person name="Cheshatsang Y."/>
            <person name="Chuda L."/>
            <person name="Citroen M."/>
            <person name="Collymore A."/>
            <person name="Cooke P."/>
            <person name="Costello M."/>
            <person name="D'Aco K."/>
            <person name="Daza R."/>
            <person name="De Haan G."/>
            <person name="DeGray S."/>
            <person name="DeMaso C."/>
            <person name="Dhargay N."/>
            <person name="Dooley K."/>
            <person name="Dooley E."/>
            <person name="Doricent M."/>
            <person name="Dorje P."/>
            <person name="Dorjee K."/>
            <person name="Dupes A."/>
            <person name="Elong R."/>
            <person name="Falk J."/>
            <person name="Farina A."/>
            <person name="Faro S."/>
            <person name="Ferguson D."/>
            <person name="Fisher S."/>
            <person name="Foley C.D."/>
            <person name="Franke A."/>
            <person name="Friedrich D."/>
            <person name="Gadbois L."/>
            <person name="Gearin G."/>
            <person name="Gearin C.R."/>
            <person name="Giannoukos G."/>
            <person name="Goode T."/>
            <person name="Graham J."/>
            <person name="Grandbois E."/>
            <person name="Grewal S."/>
            <person name="Gyaltsen K."/>
            <person name="Hafez N."/>
            <person name="Hagos B."/>
            <person name="Hall J."/>
            <person name="Henson C."/>
            <person name="Hollinger A."/>
            <person name="Honan T."/>
            <person name="Huard M.D."/>
            <person name="Hughes L."/>
            <person name="Hurhula B."/>
            <person name="Husby M.E."/>
            <person name="Kamat A."/>
            <person name="Kanga B."/>
            <person name="Kashin S."/>
            <person name="Khazanovich D."/>
            <person name="Kisner P."/>
            <person name="Lance K."/>
            <person name="Lara M."/>
            <person name="Lee W."/>
            <person name="Lennon N."/>
            <person name="Letendre F."/>
            <person name="LeVine R."/>
            <person name="Lipovsky A."/>
            <person name="Liu X."/>
            <person name="Liu J."/>
            <person name="Liu S."/>
            <person name="Lokyitsang T."/>
            <person name="Lokyitsang Y."/>
            <person name="Lubonja R."/>
            <person name="Lui A."/>
            <person name="MacDonald P."/>
            <person name="Magnisalis V."/>
            <person name="Maru K."/>
            <person name="Matthews C."/>
            <person name="McCusker W."/>
            <person name="McDonough S."/>
            <person name="Mehta T."/>
            <person name="Meldrim J."/>
            <person name="Meneus L."/>
            <person name="Mihai O."/>
            <person name="Mihalev A."/>
            <person name="Mihova T."/>
            <person name="Mittelman R."/>
            <person name="Mlenga V."/>
            <person name="Montmayeur A."/>
            <person name="Mulrain L."/>
            <person name="Navidi A."/>
            <person name="Naylor J."/>
            <person name="Negash T."/>
            <person name="Nguyen T."/>
            <person name="Nguyen N."/>
            <person name="Nicol R."/>
            <person name="Norbu C."/>
            <person name="Norbu N."/>
            <person name="Novod N."/>
            <person name="O'Neill B."/>
            <person name="Osman S."/>
            <person name="Markiewicz E."/>
            <person name="Oyono O.L."/>
            <person name="Patti C."/>
            <person name="Phunkhang P."/>
            <person name="Pierre F."/>
            <person name="Priest M."/>
            <person name="Raghuraman S."/>
            <person name="Rege F."/>
            <person name="Reyes R."/>
            <person name="Rise C."/>
            <person name="Rogov P."/>
            <person name="Ross K."/>
            <person name="Ryan E."/>
            <person name="Settipalli S."/>
            <person name="Shea T."/>
            <person name="Sherpa N."/>
            <person name="Shi L."/>
            <person name="Shih D."/>
            <person name="Sparrow T."/>
            <person name="Spaulding J."/>
            <person name="Stalker J."/>
            <person name="Stange-Thomann N."/>
            <person name="Stavropoulos S."/>
            <person name="Stone C."/>
            <person name="Strader C."/>
            <person name="Tesfaye S."/>
            <person name="Thomson T."/>
            <person name="Thoulutsang Y."/>
            <person name="Thoulutsang D."/>
            <person name="Topham K."/>
            <person name="Topping I."/>
            <person name="Tsamla T."/>
            <person name="Vassiliev H."/>
            <person name="Vo A."/>
            <person name="Wangchuk T."/>
            <person name="Wangdi T."/>
            <person name="Weiand M."/>
            <person name="Wilkinson J."/>
            <person name="Wilson A."/>
            <person name="Yadav S."/>
            <person name="Young G."/>
            <person name="Yu Q."/>
            <person name="Zembek L."/>
            <person name="Zhong D."/>
            <person name="Zimmer A."/>
            <person name="Zwirko Z."/>
            <person name="Jaffe D.B."/>
            <person name="Alvarez P."/>
            <person name="Brockman W."/>
            <person name="Butler J."/>
            <person name="Chin C."/>
            <person name="Gnerre S."/>
            <person name="Grabherr M."/>
            <person name="Kleber M."/>
            <person name="Mauceli E."/>
            <person name="MacCallum I."/>
        </authorList>
    </citation>
    <scope>NUCLEOTIDE SEQUENCE [LARGE SCALE GENOMIC DNA]</scope>
    <source>
        <strain evidence="10 11">TSC#14021-0224.01</strain>
    </source>
</reference>